<keyword evidence="3" id="KW-1185">Reference proteome</keyword>
<name>A0A4Q9PPB7_9APHY</name>
<feature type="compositionally biased region" description="Basic and acidic residues" evidence="1">
    <location>
        <begin position="242"/>
        <end position="251"/>
    </location>
</feature>
<reference evidence="2 3" key="1">
    <citation type="submission" date="2019-01" db="EMBL/GenBank/DDBJ databases">
        <title>Draft genome sequences of three monokaryotic isolates of the white-rot basidiomycete fungus Dichomitus squalens.</title>
        <authorList>
            <consortium name="DOE Joint Genome Institute"/>
            <person name="Lopez S.C."/>
            <person name="Andreopoulos B."/>
            <person name="Pangilinan J."/>
            <person name="Lipzen A."/>
            <person name="Riley R."/>
            <person name="Ahrendt S."/>
            <person name="Ng V."/>
            <person name="Barry K."/>
            <person name="Daum C."/>
            <person name="Grigoriev I.V."/>
            <person name="Hilden K.S."/>
            <person name="Makela M.R."/>
            <person name="de Vries R.P."/>
        </authorList>
    </citation>
    <scope>NUCLEOTIDE SEQUENCE [LARGE SCALE GENOMIC DNA]</scope>
    <source>
        <strain evidence="2 3">CBS 464.89</strain>
    </source>
</reference>
<evidence type="ECO:0000313" key="3">
    <source>
        <dbReference type="Proteomes" id="UP000292082"/>
    </source>
</evidence>
<protein>
    <submittedName>
        <fullName evidence="2">Uncharacterized protein</fullName>
    </submittedName>
</protein>
<proteinExistence type="predicted"/>
<organism evidence="2 3">
    <name type="scientific">Dichomitus squalens</name>
    <dbReference type="NCBI Taxonomy" id="114155"/>
    <lineage>
        <taxon>Eukaryota</taxon>
        <taxon>Fungi</taxon>
        <taxon>Dikarya</taxon>
        <taxon>Basidiomycota</taxon>
        <taxon>Agaricomycotina</taxon>
        <taxon>Agaricomycetes</taxon>
        <taxon>Polyporales</taxon>
        <taxon>Polyporaceae</taxon>
        <taxon>Dichomitus</taxon>
    </lineage>
</organism>
<evidence type="ECO:0000313" key="2">
    <source>
        <dbReference type="EMBL" id="TBU56157.1"/>
    </source>
</evidence>
<feature type="region of interest" description="Disordered" evidence="1">
    <location>
        <begin position="182"/>
        <end position="205"/>
    </location>
</feature>
<accession>A0A4Q9PPB7</accession>
<evidence type="ECO:0000256" key="1">
    <source>
        <dbReference type="SAM" id="MobiDB-lite"/>
    </source>
</evidence>
<dbReference type="EMBL" id="ML145156">
    <property type="protein sequence ID" value="TBU56157.1"/>
    <property type="molecule type" value="Genomic_DNA"/>
</dbReference>
<dbReference type="AlphaFoldDB" id="A0A4Q9PPB7"/>
<sequence>MSESAQGSAAAPRGRGRGRGKSRGGLGKYLRARGRGRGRGRPATFGQRLLLEGENAAELDEEEQKEYERELQQRYGRRQLGTNADRYVEPEPELDSEGEEIVEPEVDLSAILERQRISPGPSSAPPPDEDDDVDTSIVLPGKPHPHPKKGRIQQADWDEELEELSREKAAADAARDLKARFRAQTAKQRGRASPRGASTLGRSKQGVFSERVWLSFRDLDQWVRAERSHIVEAPPLPTAVPKPDKSEKEDMQGFLDDLLS</sequence>
<feature type="compositionally biased region" description="Basic residues" evidence="1">
    <location>
        <begin position="30"/>
        <end position="40"/>
    </location>
</feature>
<gene>
    <name evidence="2" type="ORF">BD310DRAFT_1040684</name>
</gene>
<feature type="compositionally biased region" description="Acidic residues" evidence="1">
    <location>
        <begin position="55"/>
        <end position="65"/>
    </location>
</feature>
<feature type="compositionally biased region" description="Acidic residues" evidence="1">
    <location>
        <begin position="90"/>
        <end position="106"/>
    </location>
</feature>
<feature type="region of interest" description="Disordered" evidence="1">
    <location>
        <begin position="233"/>
        <end position="260"/>
    </location>
</feature>
<dbReference type="Proteomes" id="UP000292082">
    <property type="component" value="Unassembled WGS sequence"/>
</dbReference>
<feature type="region of interest" description="Disordered" evidence="1">
    <location>
        <begin position="1"/>
        <end position="155"/>
    </location>
</feature>